<evidence type="ECO:0008006" key="4">
    <source>
        <dbReference type="Google" id="ProtNLM"/>
    </source>
</evidence>
<proteinExistence type="predicted"/>
<gene>
    <name evidence="3" type="ORF">CPAV1605_1326</name>
</gene>
<evidence type="ECO:0000313" key="3">
    <source>
        <dbReference type="EMBL" id="VVU95574.1"/>
    </source>
</evidence>
<dbReference type="InterPro" id="IPR015940">
    <property type="entry name" value="UBA"/>
</dbReference>
<protein>
    <recommendedName>
        <fullName evidence="4">Ubiquitin-like domain-containing protein</fullName>
    </recommendedName>
</protein>
<dbReference type="SMART" id="SM00213">
    <property type="entry name" value="UBQ"/>
    <property type="match status" value="2"/>
</dbReference>
<organism evidence="3">
    <name type="scientific">seawater metagenome</name>
    <dbReference type="NCBI Taxonomy" id="1561972"/>
    <lineage>
        <taxon>unclassified sequences</taxon>
        <taxon>metagenomes</taxon>
        <taxon>ecological metagenomes</taxon>
    </lineage>
</organism>
<accession>A0A5E8CL50</accession>
<sequence>MIITLQFAEGNNRGIIVDNTSTIKSIRESFLVGNEKEYEIYYDSKLLSDDITMESLNENNEDFNICLVVKEKITSDISSSIINPENTVQINLKFLNGNTKVITVNNDNTIADIKKENLFVTEATLDQVKLINSGKILLNTQKISDLCLNSQSFFVVLTSSRVVLDKMATSNQQDNEDRALIDTDDENDHEMLDGNLFNDSSSDEEVEEVDERETIEKNNQKFMDLVKDPEFNTLVNIVLNKPDYITYALKFIQSGMIFLQPDEPEDERNYSEQLSTIKNLNLGIEDNHIERALDLSSGDIQIAIRFLYQSQFDEKLKASF</sequence>
<dbReference type="Gene3D" id="3.10.20.90">
    <property type="entry name" value="Phosphatidylinositol 3-kinase Catalytic Subunit, Chain A, domain 1"/>
    <property type="match status" value="1"/>
</dbReference>
<dbReference type="AlphaFoldDB" id="A0A5E8CL50"/>
<feature type="domain" description="Ubiquitin-like" evidence="2">
    <location>
        <begin position="88"/>
        <end position="157"/>
    </location>
</feature>
<dbReference type="InterPro" id="IPR029071">
    <property type="entry name" value="Ubiquitin-like_domsf"/>
</dbReference>
<name>A0A5E8CL50_9ZZZZ</name>
<dbReference type="InterPro" id="IPR000626">
    <property type="entry name" value="Ubiquitin-like_dom"/>
</dbReference>
<dbReference type="PROSITE" id="PS50030">
    <property type="entry name" value="UBA"/>
    <property type="match status" value="1"/>
</dbReference>
<dbReference type="Pfam" id="PF00240">
    <property type="entry name" value="ubiquitin"/>
    <property type="match status" value="1"/>
</dbReference>
<feature type="domain" description="UBA" evidence="1">
    <location>
        <begin position="264"/>
        <end position="310"/>
    </location>
</feature>
<evidence type="ECO:0000259" key="2">
    <source>
        <dbReference type="PROSITE" id="PS50053"/>
    </source>
</evidence>
<reference evidence="3" key="1">
    <citation type="submission" date="2019-09" db="EMBL/GenBank/DDBJ databases">
        <authorList>
            <person name="Needham M D."/>
        </authorList>
    </citation>
    <scope>NUCLEOTIDE SEQUENCE</scope>
</reference>
<dbReference type="PROSITE" id="PS50053">
    <property type="entry name" value="UBIQUITIN_2"/>
    <property type="match status" value="1"/>
</dbReference>
<evidence type="ECO:0000259" key="1">
    <source>
        <dbReference type="PROSITE" id="PS50030"/>
    </source>
</evidence>
<dbReference type="SUPFAM" id="SSF54236">
    <property type="entry name" value="Ubiquitin-like"/>
    <property type="match status" value="1"/>
</dbReference>
<dbReference type="EMBL" id="CABVLZ010000005">
    <property type="protein sequence ID" value="VVU95574.1"/>
    <property type="molecule type" value="Genomic_DNA"/>
</dbReference>